<dbReference type="SUPFAM" id="SSF48498">
    <property type="entry name" value="Tetracyclin repressor-like, C-terminal domain"/>
    <property type="match status" value="1"/>
</dbReference>
<dbReference type="Pfam" id="PF02909">
    <property type="entry name" value="TetR_C_1"/>
    <property type="match status" value="1"/>
</dbReference>
<accession>A0A5D4JEQ5</accession>
<dbReference type="SUPFAM" id="SSF46689">
    <property type="entry name" value="Homeodomain-like"/>
    <property type="match status" value="1"/>
</dbReference>
<evidence type="ECO:0000313" key="7">
    <source>
        <dbReference type="Proteomes" id="UP000323242"/>
    </source>
</evidence>
<name>A0A5D4JEQ5_9ACTN</name>
<dbReference type="InterPro" id="IPR004111">
    <property type="entry name" value="Repressor_TetR_C"/>
</dbReference>
<keyword evidence="2 4" id="KW-0238">DNA-binding</keyword>
<dbReference type="Pfam" id="PF00440">
    <property type="entry name" value="TetR_N"/>
    <property type="match status" value="1"/>
</dbReference>
<dbReference type="InterPro" id="IPR009057">
    <property type="entry name" value="Homeodomain-like_sf"/>
</dbReference>
<evidence type="ECO:0000256" key="4">
    <source>
        <dbReference type="PROSITE-ProRule" id="PRU00335"/>
    </source>
</evidence>
<keyword evidence="3" id="KW-0804">Transcription</keyword>
<proteinExistence type="predicted"/>
<evidence type="ECO:0000313" key="6">
    <source>
        <dbReference type="EMBL" id="TYR63628.1"/>
    </source>
</evidence>
<sequence>MAKKVVPEEARRRRRPTRQGVVVTQHLIVETALRMLHEHGRDGLTVRRLGLALGADPSTLYRYFRGIDDLTLAIADELIGRAMHGRRPTGQWRTDLREIGLRIHTAYLAHPEAAVLTASRVSGRANEIAGDETVLGILRSTGLPDADVVRIYQAFVDQALAFAALDAASLALPEAARAADEQVWRATYAELPAETHPNIAALAPLLVARMNDSAYPAALEMLLDSAEASVRRARRDNDPDRTTAP</sequence>
<dbReference type="EMBL" id="VSZQ01000075">
    <property type="protein sequence ID" value="TYR63628.1"/>
    <property type="molecule type" value="Genomic_DNA"/>
</dbReference>
<dbReference type="Proteomes" id="UP000323242">
    <property type="component" value="Unassembled WGS sequence"/>
</dbReference>
<evidence type="ECO:0000259" key="5">
    <source>
        <dbReference type="PROSITE" id="PS50977"/>
    </source>
</evidence>
<gene>
    <name evidence="6" type="ORF">FY004_15815</name>
</gene>
<reference evidence="6 7" key="1">
    <citation type="submission" date="2019-08" db="EMBL/GenBank/DDBJ databases">
        <title>Draft genome for granaticin producer strain Streptomyces parvus C05.</title>
        <authorList>
            <person name="Gonzalez-Pimentel J.L."/>
        </authorList>
    </citation>
    <scope>NUCLEOTIDE SEQUENCE [LARGE SCALE GENOMIC DNA]</scope>
    <source>
        <strain evidence="6 7">C05</strain>
    </source>
</reference>
<keyword evidence="7" id="KW-1185">Reference proteome</keyword>
<dbReference type="Gene3D" id="1.10.357.10">
    <property type="entry name" value="Tetracycline Repressor, domain 2"/>
    <property type="match status" value="1"/>
</dbReference>
<dbReference type="RefSeq" id="WP_109199787.1">
    <property type="nucleotide sequence ID" value="NZ_VSZQ01000075.1"/>
</dbReference>
<dbReference type="GO" id="GO:0045892">
    <property type="term" value="P:negative regulation of DNA-templated transcription"/>
    <property type="evidence" value="ECO:0007669"/>
    <property type="project" value="InterPro"/>
</dbReference>
<dbReference type="InterPro" id="IPR036271">
    <property type="entry name" value="Tet_transcr_reg_TetR-rel_C_sf"/>
</dbReference>
<organism evidence="6 7">
    <name type="scientific">Streptomyces parvus</name>
    <dbReference type="NCBI Taxonomy" id="66428"/>
    <lineage>
        <taxon>Bacteria</taxon>
        <taxon>Bacillati</taxon>
        <taxon>Actinomycetota</taxon>
        <taxon>Actinomycetes</taxon>
        <taxon>Kitasatosporales</taxon>
        <taxon>Streptomycetaceae</taxon>
        <taxon>Streptomyces</taxon>
    </lineage>
</organism>
<dbReference type="PROSITE" id="PS50977">
    <property type="entry name" value="HTH_TETR_2"/>
    <property type="match status" value="1"/>
</dbReference>
<feature type="domain" description="HTH tetR-type" evidence="5">
    <location>
        <begin position="22"/>
        <end position="82"/>
    </location>
</feature>
<evidence type="ECO:0000256" key="2">
    <source>
        <dbReference type="ARBA" id="ARBA00023125"/>
    </source>
</evidence>
<dbReference type="InterPro" id="IPR001647">
    <property type="entry name" value="HTH_TetR"/>
</dbReference>
<evidence type="ECO:0000256" key="3">
    <source>
        <dbReference type="ARBA" id="ARBA00023163"/>
    </source>
</evidence>
<protein>
    <submittedName>
        <fullName evidence="6">TetR/AcrR family transcriptional regulator</fullName>
    </submittedName>
</protein>
<dbReference type="Gene3D" id="1.10.10.60">
    <property type="entry name" value="Homeodomain-like"/>
    <property type="match status" value="1"/>
</dbReference>
<feature type="DNA-binding region" description="H-T-H motif" evidence="4">
    <location>
        <begin position="45"/>
        <end position="64"/>
    </location>
</feature>
<dbReference type="AlphaFoldDB" id="A0A5D4JEQ5"/>
<evidence type="ECO:0000256" key="1">
    <source>
        <dbReference type="ARBA" id="ARBA00023015"/>
    </source>
</evidence>
<dbReference type="GO" id="GO:0003677">
    <property type="term" value="F:DNA binding"/>
    <property type="evidence" value="ECO:0007669"/>
    <property type="project" value="UniProtKB-UniRule"/>
</dbReference>
<keyword evidence="1" id="KW-0805">Transcription regulation</keyword>
<comment type="caution">
    <text evidence="6">The sequence shown here is derived from an EMBL/GenBank/DDBJ whole genome shotgun (WGS) entry which is preliminary data.</text>
</comment>